<dbReference type="RefSeq" id="XP_026687198.1">
    <property type="nucleotide sequence ID" value="XM_026831397.1"/>
</dbReference>
<evidence type="ECO:0000256" key="11">
    <source>
        <dbReference type="RuleBase" id="RU000488"/>
    </source>
</evidence>
<name>A0A3Q0JJ89_DIACI</name>
<evidence type="ECO:0000256" key="3">
    <source>
        <dbReference type="ARBA" id="ARBA00022448"/>
    </source>
</evidence>
<evidence type="ECO:0000313" key="15">
    <source>
        <dbReference type="Proteomes" id="UP000079169"/>
    </source>
</evidence>
<keyword evidence="3 11" id="KW-0813">Transport</keyword>
<accession>A0A3Q0JJ89</accession>
<gene>
    <name evidence="16" type="primary">LOC113471921</name>
</gene>
<keyword evidence="7 13" id="KW-1133">Transmembrane helix</keyword>
<proteinExistence type="inferred from homology"/>
<keyword evidence="8" id="KW-0496">Mitochondrion</keyword>
<dbReference type="InterPro" id="IPR023395">
    <property type="entry name" value="MCP_dom_sf"/>
</dbReference>
<evidence type="ECO:0000256" key="1">
    <source>
        <dbReference type="ARBA" id="ARBA00004448"/>
    </source>
</evidence>
<evidence type="ECO:0000256" key="12">
    <source>
        <dbReference type="SAM" id="MobiDB-lite"/>
    </source>
</evidence>
<evidence type="ECO:0000256" key="10">
    <source>
        <dbReference type="PROSITE-ProRule" id="PRU00282"/>
    </source>
</evidence>
<evidence type="ECO:0000256" key="6">
    <source>
        <dbReference type="ARBA" id="ARBA00022792"/>
    </source>
</evidence>
<protein>
    <submittedName>
        <fullName evidence="16">Uncharacterized protein LOC113471921</fullName>
    </submittedName>
</protein>
<keyword evidence="9 10" id="KW-0472">Membrane</keyword>
<feature type="compositionally biased region" description="Low complexity" evidence="12">
    <location>
        <begin position="214"/>
        <end position="224"/>
    </location>
</feature>
<dbReference type="GO" id="GO:1990542">
    <property type="term" value="P:mitochondrial transmembrane transport"/>
    <property type="evidence" value="ECO:0007669"/>
    <property type="project" value="InterPro"/>
</dbReference>
<dbReference type="PANTHER" id="PTHR45760">
    <property type="entry name" value="FI19922P1-RELATED"/>
    <property type="match status" value="1"/>
</dbReference>
<comment type="subcellular location">
    <subcellularLocation>
        <location evidence="1">Mitochondrion inner membrane</location>
        <topology evidence="1">Multi-pass membrane protein</topology>
    </subcellularLocation>
</comment>
<keyword evidence="4 10" id="KW-0812">Transmembrane</keyword>
<evidence type="ECO:0000256" key="13">
    <source>
        <dbReference type="SAM" id="Phobius"/>
    </source>
</evidence>
<evidence type="ECO:0000313" key="16">
    <source>
        <dbReference type="RefSeq" id="XP_026687198.1"/>
    </source>
</evidence>
<evidence type="ECO:0000256" key="2">
    <source>
        <dbReference type="ARBA" id="ARBA00006375"/>
    </source>
</evidence>
<dbReference type="Proteomes" id="UP000079169">
    <property type="component" value="Unplaced"/>
</dbReference>
<organism evidence="15 16">
    <name type="scientific">Diaphorina citri</name>
    <name type="common">Asian citrus psyllid</name>
    <dbReference type="NCBI Taxonomy" id="121845"/>
    <lineage>
        <taxon>Eukaryota</taxon>
        <taxon>Metazoa</taxon>
        <taxon>Ecdysozoa</taxon>
        <taxon>Arthropoda</taxon>
        <taxon>Hexapoda</taxon>
        <taxon>Insecta</taxon>
        <taxon>Pterygota</taxon>
        <taxon>Neoptera</taxon>
        <taxon>Paraneoptera</taxon>
        <taxon>Hemiptera</taxon>
        <taxon>Sternorrhyncha</taxon>
        <taxon>Psylloidea</taxon>
        <taxon>Psyllidae</taxon>
        <taxon>Diaphorininae</taxon>
        <taxon>Diaphorina</taxon>
    </lineage>
</organism>
<dbReference type="PANTHER" id="PTHR45760:SF2">
    <property type="entry name" value="FI19922P1-RELATED"/>
    <property type="match status" value="1"/>
</dbReference>
<dbReference type="InterPro" id="IPR018108">
    <property type="entry name" value="MCP_transmembrane"/>
</dbReference>
<dbReference type="KEGG" id="dci:113471921"/>
<evidence type="ECO:0000256" key="5">
    <source>
        <dbReference type="ARBA" id="ARBA00022737"/>
    </source>
</evidence>
<feature type="transmembrane region" description="Helical" evidence="13">
    <location>
        <begin position="21"/>
        <end position="43"/>
    </location>
</feature>
<dbReference type="GO" id="GO:0005743">
    <property type="term" value="C:mitochondrial inner membrane"/>
    <property type="evidence" value="ECO:0007669"/>
    <property type="project" value="UniProtKB-SubCell"/>
</dbReference>
<dbReference type="GeneID" id="113471921"/>
<keyword evidence="15" id="KW-1185">Reference proteome</keyword>
<evidence type="ECO:0000256" key="8">
    <source>
        <dbReference type="ARBA" id="ARBA00023128"/>
    </source>
</evidence>
<dbReference type="AlphaFoldDB" id="A0A3Q0JJ89"/>
<evidence type="ECO:0000256" key="7">
    <source>
        <dbReference type="ARBA" id="ARBA00022989"/>
    </source>
</evidence>
<dbReference type="PaxDb" id="121845-A0A3Q0JJ89"/>
<comment type="similarity">
    <text evidence="2 11">Belongs to the mitochondrial carrier (TC 2.A.29) family.</text>
</comment>
<feature type="region of interest" description="Disordered" evidence="12">
    <location>
        <begin position="202"/>
        <end position="262"/>
    </location>
</feature>
<evidence type="ECO:0000259" key="14">
    <source>
        <dbReference type="Pfam" id="PF15778"/>
    </source>
</evidence>
<dbReference type="InterPro" id="IPR045315">
    <property type="entry name" value="Mtm1-like"/>
</dbReference>
<feature type="domain" description="Cation channel complex component UNC80 N-terminal" evidence="14">
    <location>
        <begin position="113"/>
        <end position="173"/>
    </location>
</feature>
<dbReference type="Gene3D" id="1.50.40.10">
    <property type="entry name" value="Mitochondrial carrier domain"/>
    <property type="match status" value="1"/>
</dbReference>
<dbReference type="InterPro" id="IPR031542">
    <property type="entry name" value="UNC80_N"/>
</dbReference>
<evidence type="ECO:0000256" key="4">
    <source>
        <dbReference type="ARBA" id="ARBA00022692"/>
    </source>
</evidence>
<dbReference type="Pfam" id="PF00153">
    <property type="entry name" value="Mito_carr"/>
    <property type="match status" value="2"/>
</dbReference>
<feature type="repeat" description="Solcar" evidence="10">
    <location>
        <begin position="1"/>
        <end position="49"/>
    </location>
</feature>
<keyword evidence="5" id="KW-0677">Repeat</keyword>
<dbReference type="Pfam" id="PF15778">
    <property type="entry name" value="UNC80_N"/>
    <property type="match status" value="1"/>
</dbReference>
<dbReference type="PROSITE" id="PS50920">
    <property type="entry name" value="SOLCAR"/>
    <property type="match status" value="1"/>
</dbReference>
<dbReference type="SUPFAM" id="SSF103506">
    <property type="entry name" value="Mitochondrial carrier"/>
    <property type="match status" value="1"/>
</dbReference>
<reference evidence="16" key="1">
    <citation type="submission" date="2025-08" db="UniProtKB">
        <authorList>
            <consortium name="RefSeq"/>
        </authorList>
    </citation>
    <scope>IDENTIFICATION</scope>
</reference>
<sequence length="331" mass="37067">MKEACKDAFIKISRTEGILSLWSGLAPTLLLALPATIAYFVTYEQLRVKLKDLFSPSLHEQPFWIPLISGSVARIGAVTLVSPLELVRTKMQSEKMSYFAVHLHVRPTLSSHQRVRPTDTTLLFIYMFAPLCHHIKESDLQTFRLENGLKIWQALWDYRHPEAPCFTAPCKPKPKVVWSKILKAPHHHSQFGDIFLGRKHSDGHEGFAGPSSPPSQSYYDPCSSGAGTGAKPSPSEEDGNWPISSPKDLNFPETIPEESSSVEEEHVMIYRLPSVSENDKPNRIYTAHPNSIFRMTVEKEDGYPPITKASLTIEQVASNSSDTIKSLPHHG</sequence>
<keyword evidence="6" id="KW-0999">Mitochondrion inner membrane</keyword>
<evidence type="ECO:0000256" key="9">
    <source>
        <dbReference type="ARBA" id="ARBA00023136"/>
    </source>
</evidence>
<dbReference type="STRING" id="121845.A0A3Q0JJ89"/>